<reference evidence="2" key="1">
    <citation type="submission" date="2019-03" db="EMBL/GenBank/DDBJ databases">
        <title>Single cell metagenomics reveals metabolic interactions within the superorganism composed of flagellate Streblomastix strix and complex community of Bacteroidetes bacteria on its surface.</title>
        <authorList>
            <person name="Treitli S.C."/>
            <person name="Kolisko M."/>
            <person name="Husnik F."/>
            <person name="Keeling P."/>
            <person name="Hampl V."/>
        </authorList>
    </citation>
    <scope>NUCLEOTIDE SEQUENCE</scope>
    <source>
        <strain evidence="2">STM</strain>
    </source>
</reference>
<keyword evidence="1" id="KW-1133">Transmembrane helix</keyword>
<dbReference type="EMBL" id="SNRY01000343">
    <property type="protein sequence ID" value="KAA6342137.1"/>
    <property type="molecule type" value="Genomic_DNA"/>
</dbReference>
<keyword evidence="1" id="KW-0812">Transmembrane</keyword>
<feature type="transmembrane region" description="Helical" evidence="1">
    <location>
        <begin position="58"/>
        <end position="75"/>
    </location>
</feature>
<sequence length="767" mass="90456">MNILSNYPDYIGTTLIPMIIAIFAIAFPLLLQTISKIDDKYSSTKLIKTFKGDPICKWYIRILIIAILVYFLWVLHLPRVIDCGYFNKLIDNSEYIFIGIGTLLLICMTFGIAYLIYVYCYPEKLLKRLIIKHNTTKSSKNKTLYFEAISQLLCYSIKKPDEEDLAKQSLEFYFEAFIKFRKGKEGVSIEYPKEYYNSILNANGLLCTGKKLPFSYFNGSTLISLLLDEYQHTIINVKTYRCIWQYLLQVLHYNREDFIFGYWKKAHQLFNFFLKPIDENYDDTFQIINQNEINQREQERSTFLEFHYALGGLLMSLEKYDLIKKITSWTNQQPPKYVLVPERMEEVIQRYMKVSTERKLYNPIYYEQKYPFPDVSGVSADGTIQIWIKRYLSILFLRQYTLHEYFITSAALSMPNPPSTLSEMKHWNDELESLDFFVNEYLANKEILDKVGLRELYENNWFENNKKEKPSILINKLKTQINESFEKTKQEQEIDSEKLEDFKRQTLKILTQMYENYQPLFNNGTIDTNYKSFFIDGHHLPMGKAGFAKDQEISYVNCDSIVAEAVSMEFNQLALNVFVLMQHEKYQLKEEDLFLAIDELNIDLTKFVVVAVGINMYYYSTLKNKELQQKNGVWYYNQIRIIEINNYMNELTSQSLFVIHKEDLPSIVYNEVPESDREKFKLEKIDEQKNIYVSVLDLHKEEYSIIKNEIKSTGQEDLSKSVLVCVDINTEIRYKSSAKCIQLKTFSSFNDRGTMDSLSAVKSIWSE</sequence>
<dbReference type="AlphaFoldDB" id="A0A5J4S7S7"/>
<protein>
    <submittedName>
        <fullName evidence="2">Uncharacterized protein</fullName>
    </submittedName>
</protein>
<feature type="transmembrane region" description="Helical" evidence="1">
    <location>
        <begin position="15"/>
        <end position="37"/>
    </location>
</feature>
<accession>A0A5J4S7S7</accession>
<gene>
    <name evidence="2" type="ORF">EZS27_010092</name>
</gene>
<comment type="caution">
    <text evidence="2">The sequence shown here is derived from an EMBL/GenBank/DDBJ whole genome shotgun (WGS) entry which is preliminary data.</text>
</comment>
<name>A0A5J4S7S7_9ZZZZ</name>
<evidence type="ECO:0000256" key="1">
    <source>
        <dbReference type="SAM" id="Phobius"/>
    </source>
</evidence>
<proteinExistence type="predicted"/>
<evidence type="ECO:0000313" key="2">
    <source>
        <dbReference type="EMBL" id="KAA6342137.1"/>
    </source>
</evidence>
<organism evidence="2">
    <name type="scientific">termite gut metagenome</name>
    <dbReference type="NCBI Taxonomy" id="433724"/>
    <lineage>
        <taxon>unclassified sequences</taxon>
        <taxon>metagenomes</taxon>
        <taxon>organismal metagenomes</taxon>
    </lineage>
</organism>
<feature type="transmembrane region" description="Helical" evidence="1">
    <location>
        <begin position="95"/>
        <end position="120"/>
    </location>
</feature>
<keyword evidence="1" id="KW-0472">Membrane</keyword>